<evidence type="ECO:0000259" key="2">
    <source>
        <dbReference type="Pfam" id="PF20303"/>
    </source>
</evidence>
<evidence type="ECO:0000313" key="3">
    <source>
        <dbReference type="EMBL" id="MXV49951.1"/>
    </source>
</evidence>
<evidence type="ECO:0000256" key="1">
    <source>
        <dbReference type="SAM" id="Phobius"/>
    </source>
</evidence>
<keyword evidence="1" id="KW-0812">Transmembrane</keyword>
<keyword evidence="1" id="KW-1133">Transmembrane helix</keyword>
<feature type="transmembrane region" description="Helical" evidence="1">
    <location>
        <begin position="6"/>
        <end position="25"/>
    </location>
</feature>
<feature type="transmembrane region" description="Helical" evidence="1">
    <location>
        <begin position="76"/>
        <end position="94"/>
    </location>
</feature>
<keyword evidence="1" id="KW-0472">Membrane</keyword>
<feature type="transmembrane region" description="Helical" evidence="1">
    <location>
        <begin position="46"/>
        <end position="64"/>
    </location>
</feature>
<comment type="caution">
    <text evidence="3">The sequence shown here is derived from an EMBL/GenBank/DDBJ whole genome shotgun (WGS) entry which is preliminary data.</text>
</comment>
<dbReference type="EMBL" id="WVHT01000001">
    <property type="protein sequence ID" value="MXV49951.1"/>
    <property type="molecule type" value="Genomic_DNA"/>
</dbReference>
<dbReference type="Proteomes" id="UP000466586">
    <property type="component" value="Unassembled WGS sequence"/>
</dbReference>
<protein>
    <recommendedName>
        <fullName evidence="2">YEATS-Like-Associating Three TM domain-containing protein</fullName>
    </recommendedName>
</protein>
<organism evidence="3 4">
    <name type="scientific">Hufsiella arboris</name>
    <dbReference type="NCBI Taxonomy" id="2695275"/>
    <lineage>
        <taxon>Bacteria</taxon>
        <taxon>Pseudomonadati</taxon>
        <taxon>Bacteroidota</taxon>
        <taxon>Sphingobacteriia</taxon>
        <taxon>Sphingobacteriales</taxon>
        <taxon>Sphingobacteriaceae</taxon>
        <taxon>Hufsiella</taxon>
    </lineage>
</organism>
<name>A0A7K1Y6B3_9SPHI</name>
<accession>A0A7K1Y6B3</accession>
<feature type="domain" description="YEATS-Like-Associating Three TM" evidence="2">
    <location>
        <begin position="4"/>
        <end position="112"/>
    </location>
</feature>
<dbReference type="InterPro" id="IPR046890">
    <property type="entry name" value="YLATT"/>
</dbReference>
<dbReference type="RefSeq" id="WP_160843112.1">
    <property type="nucleotide sequence ID" value="NZ_WVHT01000001.1"/>
</dbReference>
<reference evidence="3 4" key="1">
    <citation type="submission" date="2019-11" db="EMBL/GenBank/DDBJ databases">
        <title>Pedobacter sp. HMF7647 Genome sequencing and assembly.</title>
        <authorList>
            <person name="Kang H."/>
            <person name="Kim H."/>
            <person name="Joh K."/>
        </authorList>
    </citation>
    <scope>NUCLEOTIDE SEQUENCE [LARGE SCALE GENOMIC DNA]</scope>
    <source>
        <strain evidence="3 4">HMF7647</strain>
    </source>
</reference>
<keyword evidence="4" id="KW-1185">Reference proteome</keyword>
<sequence length="301" mass="33091">MDTHVVILISIMIVAGGFGGFLNYLHGFDTISVDKKGMPAGLRYTLLGIGSAFLVPAFLKMIASDLVNRHSSDVDYLIFAGFCLIAAIFSRRFIGTIGEKVLEAANSAKKAAEEAKKGLEATQNQVSSNAERIETVKLAVDLNTIQKDSFQANSSREDALQELVDTFISRTSIPDYAKRLKVKAELGRKMGEIIVRNNLPATDLLARNQSEGMLLALAYAVQLRPDENSLSILKNISGLATQLYTRYSILVSFDTLARNNFITKSEAQEIENIIKGFHKGADDSLLRKIEDSLNILRFILA</sequence>
<gene>
    <name evidence="3" type="ORF">GS399_03130</name>
</gene>
<evidence type="ECO:0000313" key="4">
    <source>
        <dbReference type="Proteomes" id="UP000466586"/>
    </source>
</evidence>
<dbReference type="Pfam" id="PF20303">
    <property type="entry name" value="YLATT"/>
    <property type="match status" value="1"/>
</dbReference>
<proteinExistence type="predicted"/>
<dbReference type="AlphaFoldDB" id="A0A7K1Y6B3"/>